<evidence type="ECO:0000256" key="14">
    <source>
        <dbReference type="PROSITE-ProRule" id="PRU01191"/>
    </source>
</evidence>
<evidence type="ECO:0000313" key="19">
    <source>
        <dbReference type="Proteomes" id="UP001396334"/>
    </source>
</evidence>
<dbReference type="InterPro" id="IPR036236">
    <property type="entry name" value="Znf_C2H2_sf"/>
</dbReference>
<evidence type="ECO:0000256" key="9">
    <source>
        <dbReference type="ARBA" id="ARBA00023015"/>
    </source>
</evidence>
<accession>A0ABR2R323</accession>
<reference evidence="18 19" key="1">
    <citation type="journal article" date="2024" name="G3 (Bethesda)">
        <title>Genome assembly of Hibiscus sabdariffa L. provides insights into metabolisms of medicinal natural products.</title>
        <authorList>
            <person name="Kim T."/>
        </authorList>
    </citation>
    <scope>NUCLEOTIDE SEQUENCE [LARGE SCALE GENOMIC DNA]</scope>
    <source>
        <strain evidence="18">TK-2024</strain>
        <tissue evidence="18">Old leaves</tissue>
    </source>
</reference>
<dbReference type="InterPro" id="IPR025525">
    <property type="entry name" value="hAT-like_transposase_RNase-H"/>
</dbReference>
<keyword evidence="10" id="KW-0238">DNA-binding</keyword>
<evidence type="ECO:0000256" key="8">
    <source>
        <dbReference type="ARBA" id="ARBA00022833"/>
    </source>
</evidence>
<feature type="region of interest" description="Disordered" evidence="15">
    <location>
        <begin position="588"/>
        <end position="623"/>
    </location>
</feature>
<dbReference type="PROSITE" id="PS50985">
    <property type="entry name" value="GRAS"/>
    <property type="match status" value="1"/>
</dbReference>
<evidence type="ECO:0000256" key="11">
    <source>
        <dbReference type="ARBA" id="ARBA00023163"/>
    </source>
</evidence>
<organism evidence="18 19">
    <name type="scientific">Hibiscus sabdariffa</name>
    <name type="common">roselle</name>
    <dbReference type="NCBI Taxonomy" id="183260"/>
    <lineage>
        <taxon>Eukaryota</taxon>
        <taxon>Viridiplantae</taxon>
        <taxon>Streptophyta</taxon>
        <taxon>Embryophyta</taxon>
        <taxon>Tracheophyta</taxon>
        <taxon>Spermatophyta</taxon>
        <taxon>Magnoliopsida</taxon>
        <taxon>eudicotyledons</taxon>
        <taxon>Gunneridae</taxon>
        <taxon>Pentapetalae</taxon>
        <taxon>rosids</taxon>
        <taxon>malvids</taxon>
        <taxon>Malvales</taxon>
        <taxon>Malvaceae</taxon>
        <taxon>Malvoideae</taxon>
        <taxon>Hibiscus</taxon>
    </lineage>
</organism>
<keyword evidence="6 13" id="KW-0863">Zinc-finger</keyword>
<feature type="region of interest" description="Disordered" evidence="15">
    <location>
        <begin position="1368"/>
        <end position="1407"/>
    </location>
</feature>
<evidence type="ECO:0000256" key="13">
    <source>
        <dbReference type="PROSITE-ProRule" id="PRU00027"/>
    </source>
</evidence>
<comment type="caution">
    <text evidence="18">The sequence shown here is derived from an EMBL/GenBank/DDBJ whole genome shotgun (WGS) entry which is preliminary data.</text>
</comment>
<keyword evidence="9" id="KW-0805">Transcription regulation</keyword>
<dbReference type="InterPro" id="IPR052035">
    <property type="entry name" value="ZnF_BED_domain_contain"/>
</dbReference>
<dbReference type="SUPFAM" id="SSF53098">
    <property type="entry name" value="Ribonuclease H-like"/>
    <property type="match status" value="1"/>
</dbReference>
<dbReference type="PANTHER" id="PTHR46481">
    <property type="entry name" value="ZINC FINGER BED DOMAIN-CONTAINING PROTEIN 4"/>
    <property type="match status" value="1"/>
</dbReference>
<evidence type="ECO:0000313" key="18">
    <source>
        <dbReference type="EMBL" id="KAK9007351.1"/>
    </source>
</evidence>
<evidence type="ECO:0000256" key="5">
    <source>
        <dbReference type="ARBA" id="ARBA00022723"/>
    </source>
</evidence>
<feature type="compositionally biased region" description="Basic and acidic residues" evidence="15">
    <location>
        <begin position="608"/>
        <end position="618"/>
    </location>
</feature>
<keyword evidence="4" id="KW-0645">Protease</keyword>
<comment type="subunit">
    <text evidence="3">Homodimer.</text>
</comment>
<evidence type="ECO:0000259" key="16">
    <source>
        <dbReference type="PROSITE" id="PS50600"/>
    </source>
</evidence>
<keyword evidence="7" id="KW-0378">Hydrolase</keyword>
<dbReference type="SUPFAM" id="SSF57667">
    <property type="entry name" value="beta-beta-alpha zinc fingers"/>
    <property type="match status" value="1"/>
</dbReference>
<evidence type="ECO:0000256" key="7">
    <source>
        <dbReference type="ARBA" id="ARBA00022801"/>
    </source>
</evidence>
<keyword evidence="5" id="KW-0479">Metal-binding</keyword>
<comment type="similarity">
    <text evidence="2">Belongs to the peptidase C48 family.</text>
</comment>
<keyword evidence="8" id="KW-0862">Zinc</keyword>
<dbReference type="InterPro" id="IPR003653">
    <property type="entry name" value="Peptidase_C48_C"/>
</dbReference>
<dbReference type="Pfam" id="PF02892">
    <property type="entry name" value="zf-BED"/>
    <property type="match status" value="1"/>
</dbReference>
<evidence type="ECO:0000256" key="12">
    <source>
        <dbReference type="ARBA" id="ARBA00023242"/>
    </source>
</evidence>
<dbReference type="Gene3D" id="3.40.395.10">
    <property type="entry name" value="Adenoviral Proteinase, Chain A"/>
    <property type="match status" value="1"/>
</dbReference>
<protein>
    <submittedName>
        <fullName evidence="18">Uncharacterized protein</fullName>
    </submittedName>
</protein>
<dbReference type="PANTHER" id="PTHR46481:SF10">
    <property type="entry name" value="ZINC FINGER BED DOMAIN-CONTAINING PROTEIN 39"/>
    <property type="match status" value="1"/>
</dbReference>
<keyword evidence="19" id="KW-1185">Reference proteome</keyword>
<evidence type="ECO:0000256" key="15">
    <source>
        <dbReference type="SAM" id="MobiDB-lite"/>
    </source>
</evidence>
<feature type="region of interest" description="SAW" evidence="14">
    <location>
        <begin position="263"/>
        <end position="349"/>
    </location>
</feature>
<dbReference type="InterPro" id="IPR003656">
    <property type="entry name" value="Znf_BED"/>
</dbReference>
<gene>
    <name evidence="18" type="ORF">V6N11_051179</name>
</gene>
<dbReference type="Pfam" id="PF14372">
    <property type="entry name" value="hAT-like_RNase-H"/>
    <property type="match status" value="1"/>
</dbReference>
<feature type="domain" description="Ubiquitin-like protease family profile" evidence="16">
    <location>
        <begin position="1168"/>
        <end position="1336"/>
    </location>
</feature>
<proteinExistence type="inferred from homology"/>
<dbReference type="Proteomes" id="UP001396334">
    <property type="component" value="Unassembled WGS sequence"/>
</dbReference>
<comment type="caution">
    <text evidence="14">Lacks conserved residue(s) required for the propagation of feature annotation.</text>
</comment>
<dbReference type="InterPro" id="IPR008906">
    <property type="entry name" value="HATC_C_dom"/>
</dbReference>
<dbReference type="SUPFAM" id="SSF54001">
    <property type="entry name" value="Cysteine proteinases"/>
    <property type="match status" value="1"/>
</dbReference>
<dbReference type="Pfam" id="PF03514">
    <property type="entry name" value="GRAS"/>
    <property type="match status" value="2"/>
</dbReference>
<evidence type="ECO:0000256" key="3">
    <source>
        <dbReference type="ARBA" id="ARBA00011738"/>
    </source>
</evidence>
<dbReference type="SMART" id="SM00614">
    <property type="entry name" value="ZnF_BED"/>
    <property type="match status" value="1"/>
</dbReference>
<comment type="subcellular location">
    <subcellularLocation>
        <location evidence="1">Nucleus</location>
    </subcellularLocation>
</comment>
<dbReference type="PROSITE" id="PS50808">
    <property type="entry name" value="ZF_BED"/>
    <property type="match status" value="1"/>
</dbReference>
<name>A0ABR2R323_9ROSI</name>
<keyword evidence="12" id="KW-0539">Nucleus</keyword>
<evidence type="ECO:0000256" key="4">
    <source>
        <dbReference type="ARBA" id="ARBA00022670"/>
    </source>
</evidence>
<evidence type="ECO:0000256" key="1">
    <source>
        <dbReference type="ARBA" id="ARBA00004123"/>
    </source>
</evidence>
<sequence length="1446" mass="167086">MASWVLEALVDCAEAIEAGDLRVADSRLDRVLTLADEKTHEYEKRVVKYFAEALVRRAYGLQPPAAAHFSFELSPLLLWVYRWWWWPYPDLLESMGDGIKKEVMGKKRFHLIDFYIPHLYGEGDYLLFEAIPKSCNNYNGQGRVSVRVSVVLPPCLKEIVNVKRENKYLTEEAKRLGLEMEEELRVVYANKDVGGVGERVYEVERRDINPDVVFIVEQSAGLNHSDYVKRLQDSFQYYSLALGDEYHPVIKSYYRRQIGNIVGCQGSDRFVRPQSLEHWKSLLEDAHFSQLPLYFNLESTPWKVNNGCLVITSDDENDPRPLEFVSAWKLRDLGHWWHLLFPIRYTIFKRIGSNQIPPMPSQIYPQDPSLNRLASLIEIYDIEEDICHKYDLSGTLTWVYKPNAKRIHDNTMSEYVLSIVHDCFYESDYWFESDKERLLSKEYLSEKQYVVEKVIQSKMLFHFEPRSTKYSPHAIVTICLQNRFGDEVYPVEFIWHASKRTLEELDSLALDIFNYLKNVMKKCVILRIYGIEDGFQEPISNIQQQIEPRVDRDVLQTRELNHQVDPLLPPMAIHASSISGTSVVMETVGPPEQGCEKRPSFEPPMRNSNEEVKDKDNSHITSVKRRRLRSDVWEHFDKKKHERAVCKYCDKDFDGSSIKGTTHLRNHFQRCKMVSTNVRDAQRVLVERTISVGEGNSSFNQDRSNLDVARMIIKNQSLEPLTSDILRVYNEEKLKLLEHFDKLSCRFNLTLNLWVHNIEKITYCCYVVLFIDDNWELKKKVLALKRLGHEFDAKIVHENFKGVLEDWNFDKKVCSLIMHGSSSCFEIVEEIRKSWLSYETSHPLGSFYINGDECMNGFRSKDNTSERDFNMLQNVGKPTDGHNGWFPCLVGIHDMYIGLGQNEKKGYPLMDVKTDDHNLRTLSLVLAMQTILDPRFKSKFVEFSYESIYGKYVAKIHLRIIDDALIDVFNEYGSSTNDDVNSSTLLNGDTIESFHKWCNSEKTDELSTYLKEPKVSTTNEFDLLGWWSEQASSFTTLGRMARDILAIPVSSIISGSVLSEKAMMDNPIFNGLDPEIIEAMICSKVWLESPKGFPIVKSKNISYVKEAPVNEDLVKETIIWTKEEVRAYLVSPLTEIESTCLRQFKDYAMIGECVGGDNIKGQSLAPLLRIPPRDGELWYPQNYYINDEVVNQFFILLKRRYERFPHKYLKHHSFDSAIATLLINGTKTGSQVLKGFEKVDLKDVAKLFMPMCLHEHWILLYADIDSKNLIWMDSYEHTRKSNVREKHVIQRWFIEFVLPSLGHDHKDWSFDIPNNIPSQNNSVDCALFVMKYADCLTHGNYLPFTQDDMPHFRHRTILDLYHGNGGDKGEDGLRGMREKGEEISGRHERGDPSESEPQAKQAHGGRLLLLSKNALDEGLGDVRMVDGGFDSMGAGLGEQLEAVAVS</sequence>
<keyword evidence="11" id="KW-0804">Transcription</keyword>
<dbReference type="EMBL" id="JBBPBN010000027">
    <property type="protein sequence ID" value="KAK9007351.1"/>
    <property type="molecule type" value="Genomic_DNA"/>
</dbReference>
<evidence type="ECO:0000256" key="2">
    <source>
        <dbReference type="ARBA" id="ARBA00005234"/>
    </source>
</evidence>
<evidence type="ECO:0000256" key="10">
    <source>
        <dbReference type="ARBA" id="ARBA00023125"/>
    </source>
</evidence>
<dbReference type="InterPro" id="IPR038765">
    <property type="entry name" value="Papain-like_cys_pep_sf"/>
</dbReference>
<evidence type="ECO:0000259" key="17">
    <source>
        <dbReference type="PROSITE" id="PS50808"/>
    </source>
</evidence>
<evidence type="ECO:0000256" key="6">
    <source>
        <dbReference type="ARBA" id="ARBA00022771"/>
    </source>
</evidence>
<dbReference type="InterPro" id="IPR005202">
    <property type="entry name" value="TF_GRAS"/>
</dbReference>
<comment type="similarity">
    <text evidence="14">Belongs to the GRAS family.</text>
</comment>
<dbReference type="PROSITE" id="PS50600">
    <property type="entry name" value="ULP_PROTEASE"/>
    <property type="match status" value="1"/>
</dbReference>
<dbReference type="Pfam" id="PF05699">
    <property type="entry name" value="Dimer_Tnp_hAT"/>
    <property type="match status" value="1"/>
</dbReference>
<feature type="compositionally biased region" description="Basic and acidic residues" evidence="15">
    <location>
        <begin position="1368"/>
        <end position="1392"/>
    </location>
</feature>
<dbReference type="InterPro" id="IPR012337">
    <property type="entry name" value="RNaseH-like_sf"/>
</dbReference>
<dbReference type="Pfam" id="PF02902">
    <property type="entry name" value="Peptidase_C48"/>
    <property type="match status" value="1"/>
</dbReference>
<feature type="domain" description="BED-type" evidence="17">
    <location>
        <begin position="627"/>
        <end position="678"/>
    </location>
</feature>